<name>A0A811UJJ9_CERCA</name>
<dbReference type="Proteomes" id="UP000606786">
    <property type="component" value="Unassembled WGS sequence"/>
</dbReference>
<keyword evidence="3" id="KW-1185">Reference proteome</keyword>
<accession>A0A811UJJ9</accession>
<dbReference type="AlphaFoldDB" id="A0A811UJJ9"/>
<protein>
    <submittedName>
        <fullName evidence="2">(Mediterranean fruit fly) hypothetical protein</fullName>
    </submittedName>
</protein>
<proteinExistence type="predicted"/>
<gene>
    <name evidence="2" type="ORF">CCAP1982_LOCUS7531</name>
</gene>
<organism evidence="2 3">
    <name type="scientific">Ceratitis capitata</name>
    <name type="common">Mediterranean fruit fly</name>
    <name type="synonym">Tephritis capitata</name>
    <dbReference type="NCBI Taxonomy" id="7213"/>
    <lineage>
        <taxon>Eukaryota</taxon>
        <taxon>Metazoa</taxon>
        <taxon>Ecdysozoa</taxon>
        <taxon>Arthropoda</taxon>
        <taxon>Hexapoda</taxon>
        <taxon>Insecta</taxon>
        <taxon>Pterygota</taxon>
        <taxon>Neoptera</taxon>
        <taxon>Endopterygota</taxon>
        <taxon>Diptera</taxon>
        <taxon>Brachycera</taxon>
        <taxon>Muscomorpha</taxon>
        <taxon>Tephritoidea</taxon>
        <taxon>Tephritidae</taxon>
        <taxon>Ceratitis</taxon>
        <taxon>Ceratitis</taxon>
    </lineage>
</organism>
<comment type="caution">
    <text evidence="2">The sequence shown here is derived from an EMBL/GenBank/DDBJ whole genome shotgun (WGS) entry which is preliminary data.</text>
</comment>
<dbReference type="EMBL" id="CAJHJT010000012">
    <property type="protein sequence ID" value="CAD6998984.1"/>
    <property type="molecule type" value="Genomic_DNA"/>
</dbReference>
<sequence>MQTRQNKVSEGSIEQLAKNSDQEIDTEKLMRDLRTAYELKKNLRKQEMESFYTKNKTTLKIKTHPCKRRFPYEKVKPKAATGINNQIEPCQQQEMKSVLLMEIENKLHKLRKTGCKEILDNERPRNNKPYFVSCLPPAQTLIKEQLLAELKQYFATNYKN</sequence>
<evidence type="ECO:0000256" key="1">
    <source>
        <dbReference type="SAM" id="MobiDB-lite"/>
    </source>
</evidence>
<feature type="region of interest" description="Disordered" evidence="1">
    <location>
        <begin position="1"/>
        <end position="24"/>
    </location>
</feature>
<evidence type="ECO:0000313" key="2">
    <source>
        <dbReference type="EMBL" id="CAD6998984.1"/>
    </source>
</evidence>
<reference evidence="2" key="1">
    <citation type="submission" date="2020-11" db="EMBL/GenBank/DDBJ databases">
        <authorList>
            <person name="Whitehead M."/>
        </authorList>
    </citation>
    <scope>NUCLEOTIDE SEQUENCE</scope>
    <source>
        <strain evidence="2">EGII</strain>
    </source>
</reference>
<evidence type="ECO:0000313" key="3">
    <source>
        <dbReference type="Proteomes" id="UP000606786"/>
    </source>
</evidence>